<protein>
    <submittedName>
        <fullName evidence="2">Uncharacterized protein</fullName>
    </submittedName>
</protein>
<dbReference type="Proteomes" id="UP000565441">
    <property type="component" value="Unassembled WGS sequence"/>
</dbReference>
<organism evidence="2 3">
    <name type="scientific">Tricholomella constricta</name>
    <dbReference type="NCBI Taxonomy" id="117010"/>
    <lineage>
        <taxon>Eukaryota</taxon>
        <taxon>Fungi</taxon>
        <taxon>Dikarya</taxon>
        <taxon>Basidiomycota</taxon>
        <taxon>Agaricomycotina</taxon>
        <taxon>Agaricomycetes</taxon>
        <taxon>Agaricomycetidae</taxon>
        <taxon>Agaricales</taxon>
        <taxon>Tricholomatineae</taxon>
        <taxon>Lyophyllaceae</taxon>
        <taxon>Tricholomella</taxon>
    </lineage>
</organism>
<proteinExistence type="predicted"/>
<evidence type="ECO:0000313" key="2">
    <source>
        <dbReference type="EMBL" id="KAF5384274.1"/>
    </source>
</evidence>
<dbReference type="AlphaFoldDB" id="A0A8H5HJB5"/>
<dbReference type="EMBL" id="JAACJP010000005">
    <property type="protein sequence ID" value="KAF5384274.1"/>
    <property type="molecule type" value="Genomic_DNA"/>
</dbReference>
<name>A0A8H5HJB5_9AGAR</name>
<feature type="region of interest" description="Disordered" evidence="1">
    <location>
        <begin position="168"/>
        <end position="213"/>
    </location>
</feature>
<keyword evidence="3" id="KW-1185">Reference proteome</keyword>
<feature type="region of interest" description="Disordered" evidence="1">
    <location>
        <begin position="92"/>
        <end position="133"/>
    </location>
</feature>
<feature type="compositionally biased region" description="Basic residues" evidence="1">
    <location>
        <begin position="110"/>
        <end position="119"/>
    </location>
</feature>
<accession>A0A8H5HJB5</accession>
<gene>
    <name evidence="2" type="ORF">D9615_003296</name>
</gene>
<evidence type="ECO:0000313" key="3">
    <source>
        <dbReference type="Proteomes" id="UP000565441"/>
    </source>
</evidence>
<feature type="compositionally biased region" description="Polar residues" evidence="1">
    <location>
        <begin position="50"/>
        <end position="61"/>
    </location>
</feature>
<comment type="caution">
    <text evidence="2">The sequence shown here is derived from an EMBL/GenBank/DDBJ whole genome shotgun (WGS) entry which is preliminary data.</text>
</comment>
<evidence type="ECO:0000256" key="1">
    <source>
        <dbReference type="SAM" id="MobiDB-lite"/>
    </source>
</evidence>
<reference evidence="2 3" key="1">
    <citation type="journal article" date="2020" name="ISME J.">
        <title>Uncovering the hidden diversity of litter-decomposition mechanisms in mushroom-forming fungi.</title>
        <authorList>
            <person name="Floudas D."/>
            <person name="Bentzer J."/>
            <person name="Ahren D."/>
            <person name="Johansson T."/>
            <person name="Persson P."/>
            <person name="Tunlid A."/>
        </authorList>
    </citation>
    <scope>NUCLEOTIDE SEQUENCE [LARGE SCALE GENOMIC DNA]</scope>
    <source>
        <strain evidence="2 3">CBS 661.87</strain>
    </source>
</reference>
<feature type="region of interest" description="Disordered" evidence="1">
    <location>
        <begin position="48"/>
        <end position="68"/>
    </location>
</feature>
<feature type="compositionally biased region" description="Basic and acidic residues" evidence="1">
    <location>
        <begin position="171"/>
        <end position="186"/>
    </location>
</feature>
<feature type="region of interest" description="Disordered" evidence="1">
    <location>
        <begin position="1"/>
        <end position="20"/>
    </location>
</feature>
<sequence>MSQWLVSYRSKKAARDQERSPVPFQYAYASPPFTAVREDAPVVTPFRLSKYSNSTNGSPVSPMNEMRKPFAPEPRIVFRTPSLRSNMTLGASTLVADDGSRSPVNQDSRRSRRKPKGRPRVAGNSVQMPPPEILQHRSDAMHVEYESTMSIDPIPEMRESVQVTSLPQYHSGDRDASTFWHEHDDSDAVYESDSGSSSHASHPRTPAPTLLSL</sequence>